<evidence type="ECO:0000256" key="6">
    <source>
        <dbReference type="SAM" id="Phobius"/>
    </source>
</evidence>
<evidence type="ECO:0000256" key="1">
    <source>
        <dbReference type="ARBA" id="ARBA00022475"/>
    </source>
</evidence>
<keyword evidence="2 6" id="KW-0812">Transmembrane</keyword>
<keyword evidence="3 6" id="KW-1133">Transmembrane helix</keyword>
<evidence type="ECO:0000256" key="5">
    <source>
        <dbReference type="SAM" id="MobiDB-lite"/>
    </source>
</evidence>
<name>A0A6J7EZI5_9ZZZZ</name>
<reference evidence="7" key="1">
    <citation type="submission" date="2020-05" db="EMBL/GenBank/DDBJ databases">
        <authorList>
            <person name="Chiriac C."/>
            <person name="Salcher M."/>
            <person name="Ghai R."/>
            <person name="Kavagutti S V."/>
        </authorList>
    </citation>
    <scope>NUCLEOTIDE SEQUENCE</scope>
</reference>
<feature type="compositionally biased region" description="Basic residues" evidence="5">
    <location>
        <begin position="1"/>
        <end position="11"/>
    </location>
</feature>
<keyword evidence="4 6" id="KW-0472">Membrane</keyword>
<dbReference type="InterPro" id="IPR009619">
    <property type="entry name" value="CrgA"/>
</dbReference>
<proteinExistence type="inferred from homology"/>
<sequence length="87" mass="9841">MPKSKLRKKVQQHNAHEEQVHAGETAPAESPRWLAPVMVTNFLVGLIWIVVYYVSQTRFPISGIGAWNMIIGFSFIAVGFSLATKWR</sequence>
<dbReference type="Pfam" id="PF06781">
    <property type="entry name" value="CrgA"/>
    <property type="match status" value="1"/>
</dbReference>
<evidence type="ECO:0000256" key="4">
    <source>
        <dbReference type="ARBA" id="ARBA00023136"/>
    </source>
</evidence>
<feature type="transmembrane region" description="Helical" evidence="6">
    <location>
        <begin position="61"/>
        <end position="83"/>
    </location>
</feature>
<evidence type="ECO:0000256" key="2">
    <source>
        <dbReference type="ARBA" id="ARBA00022692"/>
    </source>
</evidence>
<gene>
    <name evidence="7" type="ORF">UFOPK3482_00822</name>
</gene>
<keyword evidence="1" id="KW-1003">Cell membrane</keyword>
<evidence type="ECO:0000313" key="7">
    <source>
        <dbReference type="EMBL" id="CAB4886585.1"/>
    </source>
</evidence>
<feature type="region of interest" description="Disordered" evidence="5">
    <location>
        <begin position="1"/>
        <end position="28"/>
    </location>
</feature>
<organism evidence="7">
    <name type="scientific">freshwater metagenome</name>
    <dbReference type="NCBI Taxonomy" id="449393"/>
    <lineage>
        <taxon>unclassified sequences</taxon>
        <taxon>metagenomes</taxon>
        <taxon>ecological metagenomes</taxon>
    </lineage>
</organism>
<evidence type="ECO:0000256" key="3">
    <source>
        <dbReference type="ARBA" id="ARBA00022989"/>
    </source>
</evidence>
<dbReference type="EMBL" id="CAFBLZ010000067">
    <property type="protein sequence ID" value="CAB4886585.1"/>
    <property type="molecule type" value="Genomic_DNA"/>
</dbReference>
<protein>
    <submittedName>
        <fullName evidence="7">Unannotated protein</fullName>
    </submittedName>
</protein>
<feature type="transmembrane region" description="Helical" evidence="6">
    <location>
        <begin position="33"/>
        <end position="55"/>
    </location>
</feature>
<accession>A0A6J7EZI5</accession>
<dbReference type="AlphaFoldDB" id="A0A6J7EZI5"/>
<dbReference type="HAMAP" id="MF_00631">
    <property type="entry name" value="CrgA"/>
    <property type="match status" value="1"/>
</dbReference>